<dbReference type="OrthoDB" id="6354171at2759"/>
<dbReference type="InterPro" id="IPR036236">
    <property type="entry name" value="Znf_C2H2_sf"/>
</dbReference>
<evidence type="ECO:0000256" key="6">
    <source>
        <dbReference type="ARBA" id="ARBA00023125"/>
    </source>
</evidence>
<dbReference type="GO" id="GO:0008270">
    <property type="term" value="F:zinc ion binding"/>
    <property type="evidence" value="ECO:0007669"/>
    <property type="project" value="UniProtKB-KW"/>
</dbReference>
<dbReference type="PANTHER" id="PTHR10593:SF253">
    <property type="entry name" value="C2H2-TYPE DOMAIN-CONTAINING PROTEIN"/>
    <property type="match status" value="1"/>
</dbReference>
<keyword evidence="2" id="KW-0677">Repeat</keyword>
<dbReference type="GO" id="GO:0003700">
    <property type="term" value="F:DNA-binding transcription factor activity"/>
    <property type="evidence" value="ECO:0000318"/>
    <property type="project" value="GO_Central"/>
</dbReference>
<evidence type="ECO:0000256" key="7">
    <source>
        <dbReference type="ARBA" id="ARBA00023163"/>
    </source>
</evidence>
<dbReference type="InterPro" id="IPR055187">
    <property type="entry name" value="C2CH-3rd_BIRD-IDD"/>
</dbReference>
<keyword evidence="6" id="KW-0238">DNA-binding</keyword>
<dbReference type="Gene3D" id="3.30.160.60">
    <property type="entry name" value="Classic Zinc Finger"/>
    <property type="match status" value="2"/>
</dbReference>
<name>A0A2C9VFN1_MANES</name>
<gene>
    <name evidence="11" type="ORF">MANES_08G119600v8</name>
</gene>
<sequence>MSNITGEGGTFSSGNTTAAVGEADVQQQELLINHLNSIASTTVATSTTNGSTAQQHQPSTVKKKRNLPGNPDPSAEVIALSPKTLLATNRFICEICNKGFQRDQNLQLHRRGHNLPWKLRQRTSTEIRKRVYICPELSCVHHNPARALGDLTGIKKHFCRKHGEKKWKCDKCSKKYAVQSDWKAHNKTCGTKEYKCDCGTIFSRRDSFITHRAFCDALTEENNKANQGLVPKTETNLQSQVPNLISIPINNNQDQPMIMSNLSNLDTRIPLSLPHELMPIPTKPSGAMFSSGTTSLFGGGRSLSNCSSSFQLSANSSTVFEGNAHISAGSVSMSATALLQKAAQMGATASPTTHKSFVAGMASSTFGPMQNSNDQSQVTAGGNGGFINQFFNANGGIENPAANDVGLINGVLDQTSGLFKNIEQKTSNDKSFFHGVNSSPGLISSGLTRFSGDVMTVDFLGVGGSRQRNLHEHHKQEMEFRGIVHPRIHQGLGQFEQTALEKPMWDV</sequence>
<dbReference type="OMA" id="HHNPGRA"/>
<dbReference type="GO" id="GO:0003677">
    <property type="term" value="F:DNA binding"/>
    <property type="evidence" value="ECO:0007669"/>
    <property type="project" value="UniProtKB-KW"/>
</dbReference>
<dbReference type="PROSITE" id="PS00028">
    <property type="entry name" value="ZINC_FINGER_C2H2_1"/>
    <property type="match status" value="1"/>
</dbReference>
<evidence type="ECO:0000256" key="3">
    <source>
        <dbReference type="ARBA" id="ARBA00022771"/>
    </source>
</evidence>
<dbReference type="InterPro" id="IPR055185">
    <property type="entry name" value="C2CH-4th_BIRD-IDD"/>
</dbReference>
<evidence type="ECO:0000256" key="8">
    <source>
        <dbReference type="PROSITE-ProRule" id="PRU00042"/>
    </source>
</evidence>
<evidence type="ECO:0000313" key="11">
    <source>
        <dbReference type="EMBL" id="OAY44064.1"/>
    </source>
</evidence>
<dbReference type="PANTHER" id="PTHR10593">
    <property type="entry name" value="SERINE/THREONINE-PROTEIN KINASE RIO"/>
    <property type="match status" value="1"/>
</dbReference>
<dbReference type="Pfam" id="PF22996">
    <property type="entry name" value="C2H2-2nd_BIRD-IDD"/>
    <property type="match status" value="1"/>
</dbReference>
<dbReference type="InterPro" id="IPR031140">
    <property type="entry name" value="IDD1-16"/>
</dbReference>
<dbReference type="Pfam" id="PF22995">
    <property type="entry name" value="C2CH-3rd_BIRD-IDD"/>
    <property type="match status" value="1"/>
</dbReference>
<reference evidence="12" key="1">
    <citation type="journal article" date="2016" name="Nat. Biotechnol.">
        <title>Sequencing wild and cultivated cassava and related species reveals extensive interspecific hybridization and genetic diversity.</title>
        <authorList>
            <person name="Bredeson J.V."/>
            <person name="Lyons J.B."/>
            <person name="Prochnik S.E."/>
            <person name="Wu G.A."/>
            <person name="Ha C.M."/>
            <person name="Edsinger-Gonzales E."/>
            <person name="Grimwood J."/>
            <person name="Schmutz J."/>
            <person name="Rabbi I.Y."/>
            <person name="Egesi C."/>
            <person name="Nauluvula P."/>
            <person name="Lebot V."/>
            <person name="Ndunguru J."/>
            <person name="Mkamilo G."/>
            <person name="Bart R.S."/>
            <person name="Setter T.L."/>
            <person name="Gleadow R.M."/>
            <person name="Kulakow P."/>
            <person name="Ferguson M.E."/>
            <person name="Rounsley S."/>
            <person name="Rokhsar D.S."/>
        </authorList>
    </citation>
    <scope>NUCLEOTIDE SEQUENCE [LARGE SCALE GENOMIC DNA]</scope>
    <source>
        <strain evidence="12">cv. AM560-2</strain>
    </source>
</reference>
<organism evidence="11 12">
    <name type="scientific">Manihot esculenta</name>
    <name type="common">Cassava</name>
    <name type="synonym">Jatropha manihot</name>
    <dbReference type="NCBI Taxonomy" id="3983"/>
    <lineage>
        <taxon>Eukaryota</taxon>
        <taxon>Viridiplantae</taxon>
        <taxon>Streptophyta</taxon>
        <taxon>Embryophyta</taxon>
        <taxon>Tracheophyta</taxon>
        <taxon>Spermatophyta</taxon>
        <taxon>Magnoliopsida</taxon>
        <taxon>eudicotyledons</taxon>
        <taxon>Gunneridae</taxon>
        <taxon>Pentapetalae</taxon>
        <taxon>rosids</taxon>
        <taxon>fabids</taxon>
        <taxon>Malpighiales</taxon>
        <taxon>Euphorbiaceae</taxon>
        <taxon>Crotonoideae</taxon>
        <taxon>Manihoteae</taxon>
        <taxon>Manihot</taxon>
    </lineage>
</organism>
<dbReference type="FunFam" id="3.30.160.60:FF:000131">
    <property type="entry name" value="protein indeterminate-domain 5, chloroplastic-like"/>
    <property type="match status" value="1"/>
</dbReference>
<dbReference type="STRING" id="3983.A0A2C9VFN1"/>
<evidence type="ECO:0000256" key="5">
    <source>
        <dbReference type="ARBA" id="ARBA00023015"/>
    </source>
</evidence>
<comment type="caution">
    <text evidence="11">The sequence shown here is derived from an EMBL/GenBank/DDBJ whole genome shotgun (WGS) entry which is preliminary data.</text>
</comment>
<dbReference type="Proteomes" id="UP000091857">
    <property type="component" value="Chromosome 8"/>
</dbReference>
<feature type="domain" description="C2H2-type" evidence="10">
    <location>
        <begin position="91"/>
        <end position="113"/>
    </location>
</feature>
<dbReference type="FunFam" id="3.30.160.60:FF:000554">
    <property type="entry name" value="protein indeterminate-domain 12-like"/>
    <property type="match status" value="1"/>
</dbReference>
<proteinExistence type="predicted"/>
<dbReference type="Pfam" id="PF22992">
    <property type="entry name" value="C2CH-4th_BIRD-IDD"/>
    <property type="match status" value="1"/>
</dbReference>
<evidence type="ECO:0000259" key="10">
    <source>
        <dbReference type="PROSITE" id="PS50157"/>
    </source>
</evidence>
<dbReference type="SUPFAM" id="SSF57667">
    <property type="entry name" value="beta-beta-alpha zinc fingers"/>
    <property type="match status" value="1"/>
</dbReference>
<accession>A0A2C9VFN1</accession>
<dbReference type="GO" id="GO:0005634">
    <property type="term" value="C:nucleus"/>
    <property type="evidence" value="ECO:0000318"/>
    <property type="project" value="GO_Central"/>
</dbReference>
<dbReference type="SMART" id="SM00355">
    <property type="entry name" value="ZnF_C2H2"/>
    <property type="match status" value="3"/>
</dbReference>
<evidence type="ECO:0000313" key="12">
    <source>
        <dbReference type="Proteomes" id="UP000091857"/>
    </source>
</evidence>
<dbReference type="Gramene" id="Manes.08G119600.1.v8.1">
    <property type="protein sequence ID" value="Manes.08G119600.1.v8.1.CDS"/>
    <property type="gene ID" value="Manes.08G119600.v8.1"/>
</dbReference>
<dbReference type="InterPro" id="IPR055186">
    <property type="entry name" value="C2H2-2nd_BIRD-IDD"/>
</dbReference>
<protein>
    <recommendedName>
        <fullName evidence="10">C2H2-type domain-containing protein</fullName>
    </recommendedName>
</protein>
<dbReference type="PROSITE" id="PS50157">
    <property type="entry name" value="ZINC_FINGER_C2H2_2"/>
    <property type="match status" value="1"/>
</dbReference>
<keyword evidence="12" id="KW-1185">Reference proteome</keyword>
<evidence type="ECO:0000256" key="4">
    <source>
        <dbReference type="ARBA" id="ARBA00022833"/>
    </source>
</evidence>
<keyword evidence="1" id="KW-0479">Metal-binding</keyword>
<feature type="region of interest" description="Disordered" evidence="9">
    <location>
        <begin position="46"/>
        <end position="74"/>
    </location>
</feature>
<dbReference type="EMBL" id="CM004394">
    <property type="protein sequence ID" value="OAY44064.1"/>
    <property type="molecule type" value="Genomic_DNA"/>
</dbReference>
<dbReference type="AlphaFoldDB" id="A0A2C9VFN1"/>
<evidence type="ECO:0000256" key="9">
    <source>
        <dbReference type="SAM" id="MobiDB-lite"/>
    </source>
</evidence>
<keyword evidence="4" id="KW-0862">Zinc</keyword>
<dbReference type="InterPro" id="IPR013087">
    <property type="entry name" value="Znf_C2H2_type"/>
</dbReference>
<evidence type="ECO:0000256" key="2">
    <source>
        <dbReference type="ARBA" id="ARBA00022737"/>
    </source>
</evidence>
<evidence type="ECO:0000256" key="1">
    <source>
        <dbReference type="ARBA" id="ARBA00022723"/>
    </source>
</evidence>
<keyword evidence="3 8" id="KW-0863">Zinc-finger</keyword>
<keyword evidence="7" id="KW-0804">Transcription</keyword>
<keyword evidence="5" id="KW-0805">Transcription regulation</keyword>